<organism evidence="1 2">
    <name type="scientific">Streptomyces viridochromogenes</name>
    <dbReference type="NCBI Taxonomy" id="1938"/>
    <lineage>
        <taxon>Bacteria</taxon>
        <taxon>Bacillati</taxon>
        <taxon>Actinomycetota</taxon>
        <taxon>Actinomycetes</taxon>
        <taxon>Kitasatosporales</taxon>
        <taxon>Streptomycetaceae</taxon>
        <taxon>Streptomyces</taxon>
    </lineage>
</organism>
<feature type="non-terminal residue" evidence="1">
    <location>
        <position position="1"/>
    </location>
</feature>
<reference evidence="1 2" key="1">
    <citation type="submission" date="2015-06" db="EMBL/GenBank/DDBJ databases">
        <authorList>
            <person name="Hoefler B.C."/>
            <person name="Straight P.D."/>
        </authorList>
    </citation>
    <scope>NUCLEOTIDE SEQUENCE [LARGE SCALE GENOMIC DNA]</scope>
    <source>
        <strain evidence="1 2">NRRL 3427</strain>
    </source>
</reference>
<dbReference type="Proteomes" id="UP000037023">
    <property type="component" value="Unassembled WGS sequence"/>
</dbReference>
<feature type="non-terminal residue" evidence="1">
    <location>
        <position position="111"/>
    </location>
</feature>
<gene>
    <name evidence="1" type="ORF">ADK34_22875</name>
</gene>
<dbReference type="EMBL" id="LGUP01000277">
    <property type="protein sequence ID" value="KOG21154.1"/>
    <property type="molecule type" value="Genomic_DNA"/>
</dbReference>
<evidence type="ECO:0000313" key="1">
    <source>
        <dbReference type="EMBL" id="KOG21154.1"/>
    </source>
</evidence>
<protein>
    <submittedName>
        <fullName evidence="1">Uncharacterized protein</fullName>
    </submittedName>
</protein>
<comment type="caution">
    <text evidence="1">The sequence shown here is derived from an EMBL/GenBank/DDBJ whole genome shotgun (WGS) entry which is preliminary data.</text>
</comment>
<evidence type="ECO:0000313" key="2">
    <source>
        <dbReference type="Proteomes" id="UP000037023"/>
    </source>
</evidence>
<proteinExistence type="predicted"/>
<sequence length="111" mass="11512">RQHLAAPVVEESTPSPVVIDPAVSIPAVVDPSASVQVVFDTAASGADALVPETVVPVPLLPDVDSVIPALDPAQAELVTLLDQEGAQDYFQEAVARGEDLDTVLAGLRQHL</sequence>
<accession>A0A0L8K5W3</accession>
<name>A0A0L8K5W3_STRVR</name>
<dbReference type="AlphaFoldDB" id="A0A0L8K5W3"/>